<evidence type="ECO:0000313" key="3">
    <source>
        <dbReference type="Proteomes" id="UP001259982"/>
    </source>
</evidence>
<organism evidence="2 3">
    <name type="scientific">Spectribacter acetivorans</name>
    <dbReference type="NCBI Taxonomy" id="3075603"/>
    <lineage>
        <taxon>Bacteria</taxon>
        <taxon>Pseudomonadati</taxon>
        <taxon>Pseudomonadota</taxon>
        <taxon>Gammaproteobacteria</taxon>
        <taxon>Salinisphaerales</taxon>
        <taxon>Salinisphaeraceae</taxon>
        <taxon>Spectribacter</taxon>
    </lineage>
</organism>
<feature type="domain" description="Muconolactone isomerase" evidence="1">
    <location>
        <begin position="6"/>
        <end position="92"/>
    </location>
</feature>
<dbReference type="Gene3D" id="3.30.70.1060">
    <property type="entry name" value="Dimeric alpha+beta barrel"/>
    <property type="match status" value="1"/>
</dbReference>
<comment type="caution">
    <text evidence="2">The sequence shown here is derived from an EMBL/GenBank/DDBJ whole genome shotgun (WGS) entry which is preliminary data.</text>
</comment>
<proteinExistence type="predicted"/>
<dbReference type="EMBL" id="JAVRHY010000011">
    <property type="protein sequence ID" value="MDT0619206.1"/>
    <property type="molecule type" value="Genomic_DNA"/>
</dbReference>
<dbReference type="SUPFAM" id="SSF54909">
    <property type="entry name" value="Dimeric alpha+beta barrel"/>
    <property type="match status" value="1"/>
</dbReference>
<gene>
    <name evidence="2" type="ORF">RM531_12040</name>
</gene>
<evidence type="ECO:0000313" key="2">
    <source>
        <dbReference type="EMBL" id="MDT0619206.1"/>
    </source>
</evidence>
<reference evidence="2 3" key="1">
    <citation type="submission" date="2023-09" db="EMBL/GenBank/DDBJ databases">
        <authorList>
            <person name="Rey-Velasco X."/>
        </authorList>
    </citation>
    <scope>NUCLEOTIDE SEQUENCE [LARGE SCALE GENOMIC DNA]</scope>
    <source>
        <strain evidence="2 3">P385</strain>
    </source>
</reference>
<name>A0ABU3B9P2_9GAMM</name>
<dbReference type="InterPro" id="IPR026029">
    <property type="entry name" value="MLI_dom"/>
</dbReference>
<accession>A0ABU3B9P2</accession>
<dbReference type="RefSeq" id="WP_311659567.1">
    <property type="nucleotide sequence ID" value="NZ_JAVRHY010000011.1"/>
</dbReference>
<dbReference type="Pfam" id="PF02426">
    <property type="entry name" value="MIase"/>
    <property type="match status" value="1"/>
</dbReference>
<protein>
    <submittedName>
        <fullName evidence="2">Muconolactone Delta-isomerase family protein</fullName>
    </submittedName>
</protein>
<evidence type="ECO:0000259" key="1">
    <source>
        <dbReference type="Pfam" id="PF02426"/>
    </source>
</evidence>
<keyword evidence="3" id="KW-1185">Reference proteome</keyword>
<dbReference type="InterPro" id="IPR011008">
    <property type="entry name" value="Dimeric_a/b-barrel"/>
</dbReference>
<sequence>MDVFFRVQLTKPESMSLAEFFEVWISETEAVMGARDAGVIKWVYKVAGQYEVLGVIAVDSAEHLDELIHQLPVWRDSAGHTVVDMEWLPLTDYAAWSTQMKAHNAG</sequence>
<dbReference type="Proteomes" id="UP001259982">
    <property type="component" value="Unassembled WGS sequence"/>
</dbReference>